<keyword evidence="3" id="KW-1185">Reference proteome</keyword>
<accession>A0A4S8MRQ4</accession>
<dbReference type="InterPro" id="IPR029058">
    <property type="entry name" value="AB_hydrolase_fold"/>
</dbReference>
<dbReference type="Proteomes" id="UP000297245">
    <property type="component" value="Unassembled WGS sequence"/>
</dbReference>
<dbReference type="EMBL" id="ML179047">
    <property type="protein sequence ID" value="THV05778.1"/>
    <property type="molecule type" value="Genomic_DNA"/>
</dbReference>
<dbReference type="InterPro" id="IPR018712">
    <property type="entry name" value="Tle1-like_cat"/>
</dbReference>
<gene>
    <name evidence="2" type="ORF">K435DRAFT_646626</name>
</gene>
<evidence type="ECO:0000313" key="2">
    <source>
        <dbReference type="EMBL" id="THV05778.1"/>
    </source>
</evidence>
<organism evidence="2 3">
    <name type="scientific">Dendrothele bispora (strain CBS 962.96)</name>
    <dbReference type="NCBI Taxonomy" id="1314807"/>
    <lineage>
        <taxon>Eukaryota</taxon>
        <taxon>Fungi</taxon>
        <taxon>Dikarya</taxon>
        <taxon>Basidiomycota</taxon>
        <taxon>Agaricomycotina</taxon>
        <taxon>Agaricomycetes</taxon>
        <taxon>Agaricomycetidae</taxon>
        <taxon>Agaricales</taxon>
        <taxon>Agaricales incertae sedis</taxon>
        <taxon>Dendrothele</taxon>
    </lineage>
</organism>
<evidence type="ECO:0000313" key="3">
    <source>
        <dbReference type="Proteomes" id="UP000297245"/>
    </source>
</evidence>
<dbReference type="OrthoDB" id="538223at2759"/>
<proteinExistence type="predicted"/>
<sequence>MVKHSCLCNLKRKFNSASNRRLVVAFDGTENQFGPQSSHVVEFYSRIVKSGDQPSYYTSGIGTYPKPSRTKKVRIWVKNKWASITAWNFRSNLLAGYRWLSENYREGDQIFLLGFSRGAYQARVLAAMIKKVGLLRTGNNEQIPFAFAIYKDPGSSKNIYTTRAKEFKKAFCSDVNIHFVGVWDTVSSVGFFRNKQYPGAELAENICFFRHALALNERRVKFLPEYVVAKKDWFQPGDFGEPRCKEVWFRGSHSDITNVTSDAGAVSSRWMAYEAMLAGLQMTAFSKRLTLEHFIGHAPHNSMSRFYRSIEYFPLIKWSDPSVTPILGEEEEMPTWKYIRYFCSFVVLYRC</sequence>
<protein>
    <recommendedName>
        <fullName evidence="1">T6SS Phospholipase effector Tle1-like catalytic domain-containing protein</fullName>
    </recommendedName>
</protein>
<dbReference type="Pfam" id="PF09994">
    <property type="entry name" value="T6SS_Tle1-like_cat"/>
    <property type="match status" value="1"/>
</dbReference>
<dbReference type="PANTHER" id="PTHR33840:SF2">
    <property type="entry name" value="TLE1 PHOSPHOLIPASE DOMAIN-CONTAINING PROTEIN"/>
    <property type="match status" value="1"/>
</dbReference>
<dbReference type="SUPFAM" id="SSF53474">
    <property type="entry name" value="alpha/beta-Hydrolases"/>
    <property type="match status" value="1"/>
</dbReference>
<feature type="domain" description="T6SS Phospholipase effector Tle1-like catalytic" evidence="1">
    <location>
        <begin position="20"/>
        <end position="272"/>
    </location>
</feature>
<reference evidence="2 3" key="1">
    <citation type="journal article" date="2019" name="Nat. Ecol. Evol.">
        <title>Megaphylogeny resolves global patterns of mushroom evolution.</title>
        <authorList>
            <person name="Varga T."/>
            <person name="Krizsan K."/>
            <person name="Foldi C."/>
            <person name="Dima B."/>
            <person name="Sanchez-Garcia M."/>
            <person name="Sanchez-Ramirez S."/>
            <person name="Szollosi G.J."/>
            <person name="Szarkandi J.G."/>
            <person name="Papp V."/>
            <person name="Albert L."/>
            <person name="Andreopoulos W."/>
            <person name="Angelini C."/>
            <person name="Antonin V."/>
            <person name="Barry K.W."/>
            <person name="Bougher N.L."/>
            <person name="Buchanan P."/>
            <person name="Buyck B."/>
            <person name="Bense V."/>
            <person name="Catcheside P."/>
            <person name="Chovatia M."/>
            <person name="Cooper J."/>
            <person name="Damon W."/>
            <person name="Desjardin D."/>
            <person name="Finy P."/>
            <person name="Geml J."/>
            <person name="Haridas S."/>
            <person name="Hughes K."/>
            <person name="Justo A."/>
            <person name="Karasinski D."/>
            <person name="Kautmanova I."/>
            <person name="Kiss B."/>
            <person name="Kocsube S."/>
            <person name="Kotiranta H."/>
            <person name="LaButti K.M."/>
            <person name="Lechner B.E."/>
            <person name="Liimatainen K."/>
            <person name="Lipzen A."/>
            <person name="Lukacs Z."/>
            <person name="Mihaltcheva S."/>
            <person name="Morgado L.N."/>
            <person name="Niskanen T."/>
            <person name="Noordeloos M.E."/>
            <person name="Ohm R.A."/>
            <person name="Ortiz-Santana B."/>
            <person name="Ovrebo C."/>
            <person name="Racz N."/>
            <person name="Riley R."/>
            <person name="Savchenko A."/>
            <person name="Shiryaev A."/>
            <person name="Soop K."/>
            <person name="Spirin V."/>
            <person name="Szebenyi C."/>
            <person name="Tomsovsky M."/>
            <person name="Tulloss R.E."/>
            <person name="Uehling J."/>
            <person name="Grigoriev I.V."/>
            <person name="Vagvolgyi C."/>
            <person name="Papp T."/>
            <person name="Martin F.M."/>
            <person name="Miettinen O."/>
            <person name="Hibbett D.S."/>
            <person name="Nagy L.G."/>
        </authorList>
    </citation>
    <scope>NUCLEOTIDE SEQUENCE [LARGE SCALE GENOMIC DNA]</scope>
    <source>
        <strain evidence="2 3">CBS 962.96</strain>
    </source>
</reference>
<dbReference type="PANTHER" id="PTHR33840">
    <property type="match status" value="1"/>
</dbReference>
<name>A0A4S8MRQ4_DENBC</name>
<dbReference type="AlphaFoldDB" id="A0A4S8MRQ4"/>
<evidence type="ECO:0000259" key="1">
    <source>
        <dbReference type="Pfam" id="PF09994"/>
    </source>
</evidence>